<evidence type="ECO:0000313" key="2">
    <source>
        <dbReference type="Proteomes" id="UP000824017"/>
    </source>
</evidence>
<proteinExistence type="predicted"/>
<feature type="non-terminal residue" evidence="1">
    <location>
        <position position="156"/>
    </location>
</feature>
<protein>
    <submittedName>
        <fullName evidence="1">Uncharacterized protein</fullName>
    </submittedName>
</protein>
<name>A0A9D2D9A4_9FIRM</name>
<organism evidence="1 2">
    <name type="scientific">Candidatus Mediterraneibacter stercorigallinarum</name>
    <dbReference type="NCBI Taxonomy" id="2838686"/>
    <lineage>
        <taxon>Bacteria</taxon>
        <taxon>Bacillati</taxon>
        <taxon>Bacillota</taxon>
        <taxon>Clostridia</taxon>
        <taxon>Lachnospirales</taxon>
        <taxon>Lachnospiraceae</taxon>
        <taxon>Mediterraneibacter</taxon>
    </lineage>
</organism>
<dbReference type="EMBL" id="DXCD01000051">
    <property type="protein sequence ID" value="HIZ12669.1"/>
    <property type="molecule type" value="Genomic_DNA"/>
</dbReference>
<reference evidence="1" key="2">
    <citation type="submission" date="2021-04" db="EMBL/GenBank/DDBJ databases">
        <authorList>
            <person name="Gilroy R."/>
        </authorList>
    </citation>
    <scope>NUCLEOTIDE SEQUENCE</scope>
    <source>
        <strain evidence="1">ChiGjej1B1-13045</strain>
    </source>
</reference>
<evidence type="ECO:0000313" key="1">
    <source>
        <dbReference type="EMBL" id="HIZ12669.1"/>
    </source>
</evidence>
<reference evidence="1" key="1">
    <citation type="journal article" date="2021" name="PeerJ">
        <title>Extensive microbial diversity within the chicken gut microbiome revealed by metagenomics and culture.</title>
        <authorList>
            <person name="Gilroy R."/>
            <person name="Ravi A."/>
            <person name="Getino M."/>
            <person name="Pursley I."/>
            <person name="Horton D.L."/>
            <person name="Alikhan N.F."/>
            <person name="Baker D."/>
            <person name="Gharbi K."/>
            <person name="Hall N."/>
            <person name="Watson M."/>
            <person name="Adriaenssens E.M."/>
            <person name="Foster-Nyarko E."/>
            <person name="Jarju S."/>
            <person name="Secka A."/>
            <person name="Antonio M."/>
            <person name="Oren A."/>
            <person name="Chaudhuri R.R."/>
            <person name="La Ragione R."/>
            <person name="Hildebrand F."/>
            <person name="Pallen M.J."/>
        </authorList>
    </citation>
    <scope>NUCLEOTIDE SEQUENCE</scope>
    <source>
        <strain evidence="1">ChiGjej1B1-13045</strain>
    </source>
</reference>
<accession>A0A9D2D9A4</accession>
<dbReference type="AlphaFoldDB" id="A0A9D2D9A4"/>
<gene>
    <name evidence="1" type="ORF">H9817_01905</name>
</gene>
<dbReference type="Proteomes" id="UP000824017">
    <property type="component" value="Unassembled WGS sequence"/>
</dbReference>
<comment type="caution">
    <text evidence="1">The sequence shown here is derived from an EMBL/GenBank/DDBJ whole genome shotgun (WGS) entry which is preliminary data.</text>
</comment>
<sequence length="156" mass="18232">MKALTVLNGAADKEIARSIEKSARVSGFLTYKPDEELWKEYMPECDLLFVDRKGAEIYQRLAGELFKNGCPVIMIHAAENETHLSRPYKKHITARVSYPFMLREFRMLAENYISPDMIKNRDLYYGALYIDKGIRKILYKNKEVYLGMSAYKILIY</sequence>